<evidence type="ECO:0000256" key="3">
    <source>
        <dbReference type="SAM" id="SignalP"/>
    </source>
</evidence>
<reference evidence="4" key="1">
    <citation type="submission" date="2022-11" db="UniProtKB">
        <authorList>
            <consortium name="EnsemblMetazoa"/>
        </authorList>
    </citation>
    <scope>IDENTIFICATION</scope>
</reference>
<feature type="signal peptide" evidence="3">
    <location>
        <begin position="1"/>
        <end position="23"/>
    </location>
</feature>
<dbReference type="EnsemblMetazoa" id="XM_038199019.1">
    <property type="protein sequence ID" value="XP_038054947.1"/>
    <property type="gene ID" value="LOC119727155"/>
</dbReference>
<dbReference type="Proteomes" id="UP000887568">
    <property type="component" value="Unplaced"/>
</dbReference>
<proteinExistence type="predicted"/>
<evidence type="ECO:0000313" key="4">
    <source>
        <dbReference type="EnsemblMetazoa" id="XP_038054947.1"/>
    </source>
</evidence>
<evidence type="ECO:0000313" key="5">
    <source>
        <dbReference type="Proteomes" id="UP000887568"/>
    </source>
</evidence>
<feature type="transmembrane region" description="Helical" evidence="2">
    <location>
        <begin position="90"/>
        <end position="110"/>
    </location>
</feature>
<feature type="compositionally biased region" description="Basic and acidic residues" evidence="1">
    <location>
        <begin position="215"/>
        <end position="229"/>
    </location>
</feature>
<dbReference type="GeneID" id="119727155"/>
<keyword evidence="2" id="KW-0472">Membrane</keyword>
<accession>A0A913ZTL9</accession>
<sequence length="229" mass="25976">MRLPDWTVLWMVCMVQLTSFVLANTVPQTSIRDHKDASIDDSYEEYSNIDPFHRQLMMQVYGAHRFGGFGTFRPSGNGTSGDIGSAMLKWFLGISGSAILFLVCLLMFLCRADLARCFHRIYRKLYKRWADRYAADRQAIIKDVDDEQFSTSDPNEKLVVDKIVYRAVNFRPWESMDGAKQEYTAVPPAPDSPLKDAPCLVLSNGPQQDPVKSVETTEKTDKNTEDISS</sequence>
<keyword evidence="3" id="KW-0732">Signal</keyword>
<name>A0A913ZTL9_PATMI</name>
<dbReference type="AlphaFoldDB" id="A0A913ZTL9"/>
<dbReference type="RefSeq" id="XP_038054947.1">
    <property type="nucleotide sequence ID" value="XM_038199019.1"/>
</dbReference>
<keyword evidence="5" id="KW-1185">Reference proteome</keyword>
<feature type="chain" id="PRO_5037343366" evidence="3">
    <location>
        <begin position="24"/>
        <end position="229"/>
    </location>
</feature>
<evidence type="ECO:0000256" key="2">
    <source>
        <dbReference type="SAM" id="Phobius"/>
    </source>
</evidence>
<dbReference type="OMA" id="CIAIPRT"/>
<keyword evidence="2" id="KW-0812">Transmembrane</keyword>
<keyword evidence="2" id="KW-1133">Transmembrane helix</keyword>
<feature type="region of interest" description="Disordered" evidence="1">
    <location>
        <begin position="183"/>
        <end position="229"/>
    </location>
</feature>
<protein>
    <submittedName>
        <fullName evidence="4">Uncharacterized protein</fullName>
    </submittedName>
</protein>
<evidence type="ECO:0000256" key="1">
    <source>
        <dbReference type="SAM" id="MobiDB-lite"/>
    </source>
</evidence>
<organism evidence="4 5">
    <name type="scientific">Patiria miniata</name>
    <name type="common">Bat star</name>
    <name type="synonym">Asterina miniata</name>
    <dbReference type="NCBI Taxonomy" id="46514"/>
    <lineage>
        <taxon>Eukaryota</taxon>
        <taxon>Metazoa</taxon>
        <taxon>Echinodermata</taxon>
        <taxon>Eleutherozoa</taxon>
        <taxon>Asterozoa</taxon>
        <taxon>Asteroidea</taxon>
        <taxon>Valvatacea</taxon>
        <taxon>Valvatida</taxon>
        <taxon>Asterinidae</taxon>
        <taxon>Patiria</taxon>
    </lineage>
</organism>